<keyword evidence="4" id="KW-1185">Reference proteome</keyword>
<dbReference type="InterPro" id="IPR015943">
    <property type="entry name" value="WD40/YVTN_repeat-like_dom_sf"/>
</dbReference>
<feature type="repeat" description="WD" evidence="1">
    <location>
        <begin position="6"/>
        <end position="35"/>
    </location>
</feature>
<dbReference type="PROSITE" id="PS50082">
    <property type="entry name" value="WD_REPEATS_2"/>
    <property type="match status" value="1"/>
</dbReference>
<dbReference type="SUPFAM" id="SSF50978">
    <property type="entry name" value="WD40 repeat-like"/>
    <property type="match status" value="1"/>
</dbReference>
<dbReference type="Gene3D" id="2.130.10.10">
    <property type="entry name" value="YVTN repeat-like/Quinoprotein amine dehydrogenase"/>
    <property type="match status" value="1"/>
</dbReference>
<keyword evidence="1" id="KW-0853">WD repeat</keyword>
<proteinExistence type="predicted"/>
<evidence type="ECO:0000313" key="3">
    <source>
        <dbReference type="EMBL" id="CAL6021694.1"/>
    </source>
</evidence>
<dbReference type="InterPro" id="IPR001680">
    <property type="entry name" value="WD40_rpt"/>
</dbReference>
<comment type="caution">
    <text evidence="2">The sequence shown here is derived from an EMBL/GenBank/DDBJ whole genome shotgun (WGS) entry which is preliminary data.</text>
</comment>
<dbReference type="Proteomes" id="UP001642409">
    <property type="component" value="Unassembled WGS sequence"/>
</dbReference>
<reference evidence="3 4" key="2">
    <citation type="submission" date="2024-07" db="EMBL/GenBank/DDBJ databases">
        <authorList>
            <person name="Akdeniz Z."/>
        </authorList>
    </citation>
    <scope>NUCLEOTIDE SEQUENCE [LARGE SCALE GENOMIC DNA]</scope>
</reference>
<reference evidence="2" key="1">
    <citation type="submission" date="2023-06" db="EMBL/GenBank/DDBJ databases">
        <authorList>
            <person name="Kurt Z."/>
        </authorList>
    </citation>
    <scope>NUCLEOTIDE SEQUENCE</scope>
</reference>
<gene>
    <name evidence="3" type="ORF">HINF_LOCUS28292</name>
    <name evidence="2" type="ORF">HINF_LOCUS34111</name>
</gene>
<dbReference type="PROSITE" id="PS50294">
    <property type="entry name" value="WD_REPEATS_REGION"/>
    <property type="match status" value="1"/>
</dbReference>
<dbReference type="AlphaFoldDB" id="A0AA86UC40"/>
<protein>
    <submittedName>
        <fullName evidence="2">WD40 repeat domain-containing protein</fullName>
    </submittedName>
    <submittedName>
        <fullName evidence="3">WD40_repeat domain-containing protein</fullName>
    </submittedName>
</protein>
<evidence type="ECO:0000256" key="1">
    <source>
        <dbReference type="PROSITE-ProRule" id="PRU00221"/>
    </source>
</evidence>
<accession>A0AA86UC40</accession>
<evidence type="ECO:0000313" key="4">
    <source>
        <dbReference type="Proteomes" id="UP001642409"/>
    </source>
</evidence>
<sequence length="157" mass="18218">MSKVCHTSFINALVFSPDGKYIASGGYDMTLKIWDSASFQLIWEQILPFSVFGIGFHEDKVLVKDFNNQYLTFNLISGQKMEEQIELFDFQERKEHLKTQISVYQQRNILVQKNNEPVYVIGQHELNIQNINVNQALGLSKENVLFIKQNQDAQKTK</sequence>
<dbReference type="InterPro" id="IPR036322">
    <property type="entry name" value="WD40_repeat_dom_sf"/>
</dbReference>
<name>A0AA86UC40_9EUKA</name>
<dbReference type="EMBL" id="CAXDID020000089">
    <property type="protein sequence ID" value="CAL6021694.1"/>
    <property type="molecule type" value="Genomic_DNA"/>
</dbReference>
<organism evidence="2">
    <name type="scientific">Hexamita inflata</name>
    <dbReference type="NCBI Taxonomy" id="28002"/>
    <lineage>
        <taxon>Eukaryota</taxon>
        <taxon>Metamonada</taxon>
        <taxon>Diplomonadida</taxon>
        <taxon>Hexamitidae</taxon>
        <taxon>Hexamitinae</taxon>
        <taxon>Hexamita</taxon>
    </lineage>
</organism>
<dbReference type="SMART" id="SM00320">
    <property type="entry name" value="WD40"/>
    <property type="match status" value="1"/>
</dbReference>
<dbReference type="Pfam" id="PF00400">
    <property type="entry name" value="WD40"/>
    <property type="match status" value="1"/>
</dbReference>
<evidence type="ECO:0000313" key="2">
    <source>
        <dbReference type="EMBL" id="CAI9946466.1"/>
    </source>
</evidence>
<dbReference type="EMBL" id="CATOUU010000762">
    <property type="protein sequence ID" value="CAI9946466.1"/>
    <property type="molecule type" value="Genomic_DNA"/>
</dbReference>